<dbReference type="Pfam" id="PF00440">
    <property type="entry name" value="TetR_N"/>
    <property type="match status" value="1"/>
</dbReference>
<name>A0ABR8UU94_9MICC</name>
<proteinExistence type="predicted"/>
<keyword evidence="1" id="KW-0805">Transcription regulation</keyword>
<evidence type="ECO:0000256" key="4">
    <source>
        <dbReference type="PROSITE-ProRule" id="PRU00335"/>
    </source>
</evidence>
<dbReference type="InterPro" id="IPR050109">
    <property type="entry name" value="HTH-type_TetR-like_transc_reg"/>
</dbReference>
<protein>
    <submittedName>
        <fullName evidence="6">TetR/AcrR family transcriptional regulator</fullName>
    </submittedName>
</protein>
<feature type="domain" description="HTH tetR-type" evidence="5">
    <location>
        <begin position="17"/>
        <end position="77"/>
    </location>
</feature>
<dbReference type="InterPro" id="IPR001647">
    <property type="entry name" value="HTH_TetR"/>
</dbReference>
<dbReference type="InterPro" id="IPR023772">
    <property type="entry name" value="DNA-bd_HTH_TetR-type_CS"/>
</dbReference>
<dbReference type="PROSITE" id="PS50977">
    <property type="entry name" value="HTH_TETR_2"/>
    <property type="match status" value="1"/>
</dbReference>
<organism evidence="6 7">
    <name type="scientific">Arthrobacter gallicola</name>
    <dbReference type="NCBI Taxonomy" id="2762225"/>
    <lineage>
        <taxon>Bacteria</taxon>
        <taxon>Bacillati</taxon>
        <taxon>Actinomycetota</taxon>
        <taxon>Actinomycetes</taxon>
        <taxon>Micrococcales</taxon>
        <taxon>Micrococcaceae</taxon>
        <taxon>Arthrobacter</taxon>
    </lineage>
</organism>
<keyword evidence="7" id="KW-1185">Reference proteome</keyword>
<feature type="DNA-binding region" description="H-T-H motif" evidence="4">
    <location>
        <begin position="40"/>
        <end position="59"/>
    </location>
</feature>
<dbReference type="PANTHER" id="PTHR30055:SF238">
    <property type="entry name" value="MYCOFACTOCIN BIOSYNTHESIS TRANSCRIPTIONAL REGULATOR MFTR-RELATED"/>
    <property type="match status" value="1"/>
</dbReference>
<dbReference type="EMBL" id="JACSQD010000005">
    <property type="protein sequence ID" value="MBD7996139.1"/>
    <property type="molecule type" value="Genomic_DNA"/>
</dbReference>
<comment type="caution">
    <text evidence="6">The sequence shown here is derived from an EMBL/GenBank/DDBJ whole genome shotgun (WGS) entry which is preliminary data.</text>
</comment>
<dbReference type="PANTHER" id="PTHR30055">
    <property type="entry name" value="HTH-TYPE TRANSCRIPTIONAL REGULATOR RUTR"/>
    <property type="match status" value="1"/>
</dbReference>
<gene>
    <name evidence="6" type="ORF">H9639_12600</name>
</gene>
<dbReference type="PROSITE" id="PS01081">
    <property type="entry name" value="HTH_TETR_1"/>
    <property type="match status" value="1"/>
</dbReference>
<accession>A0ABR8UU94</accession>
<dbReference type="InterPro" id="IPR009057">
    <property type="entry name" value="Homeodomain-like_sf"/>
</dbReference>
<dbReference type="Proteomes" id="UP000609874">
    <property type="component" value="Unassembled WGS sequence"/>
</dbReference>
<keyword evidence="2 4" id="KW-0238">DNA-binding</keyword>
<evidence type="ECO:0000313" key="6">
    <source>
        <dbReference type="EMBL" id="MBD7996139.1"/>
    </source>
</evidence>
<evidence type="ECO:0000256" key="1">
    <source>
        <dbReference type="ARBA" id="ARBA00023015"/>
    </source>
</evidence>
<dbReference type="SUPFAM" id="SSF46689">
    <property type="entry name" value="Homeodomain-like"/>
    <property type="match status" value="1"/>
</dbReference>
<reference evidence="6 7" key="1">
    <citation type="submission" date="2020-08" db="EMBL/GenBank/DDBJ databases">
        <title>A Genomic Blueprint of the Chicken Gut Microbiome.</title>
        <authorList>
            <person name="Gilroy R."/>
            <person name="Ravi A."/>
            <person name="Getino M."/>
            <person name="Pursley I."/>
            <person name="Horton D.L."/>
            <person name="Alikhan N.-F."/>
            <person name="Baker D."/>
            <person name="Gharbi K."/>
            <person name="Hall N."/>
            <person name="Watson M."/>
            <person name="Adriaenssens E.M."/>
            <person name="Foster-Nyarko E."/>
            <person name="Jarju S."/>
            <person name="Secka A."/>
            <person name="Antonio M."/>
            <person name="Oren A."/>
            <person name="Chaudhuri R."/>
            <person name="La Ragione R.M."/>
            <person name="Hildebrand F."/>
            <person name="Pallen M.J."/>
        </authorList>
    </citation>
    <scope>NUCLEOTIDE SEQUENCE [LARGE SCALE GENOMIC DNA]</scope>
    <source>
        <strain evidence="6 7">Sa2CUA1</strain>
    </source>
</reference>
<evidence type="ECO:0000256" key="2">
    <source>
        <dbReference type="ARBA" id="ARBA00023125"/>
    </source>
</evidence>
<evidence type="ECO:0000256" key="3">
    <source>
        <dbReference type="ARBA" id="ARBA00023163"/>
    </source>
</evidence>
<sequence>MTNSATEPGGLRERKRTATRIAITTAARTLTAAHGVNGFTVEELCEEVGISRRTFFNYFPAKEDAILGSPVDDLPEDLVQRFVDGGKGSPPGELSATLLADFVDLAVGMVDRMAISRSEMIMLKNAIAAEPRLLQKAMHGSQAAEEVFASMLSARESLPAGDPRIRAAITVFGALVQVTGPKFFAPENTVSYRRLLVDAVNSAREVFALSSPLSYPSEDTE</sequence>
<dbReference type="Gene3D" id="1.10.357.10">
    <property type="entry name" value="Tetracycline Repressor, domain 2"/>
    <property type="match status" value="1"/>
</dbReference>
<dbReference type="RefSeq" id="WP_191808405.1">
    <property type="nucleotide sequence ID" value="NZ_JACSQD010000005.1"/>
</dbReference>
<evidence type="ECO:0000259" key="5">
    <source>
        <dbReference type="PROSITE" id="PS50977"/>
    </source>
</evidence>
<evidence type="ECO:0000313" key="7">
    <source>
        <dbReference type="Proteomes" id="UP000609874"/>
    </source>
</evidence>
<keyword evidence="3" id="KW-0804">Transcription</keyword>